<dbReference type="SUPFAM" id="SSF54637">
    <property type="entry name" value="Thioesterase/thiol ester dehydrase-isomerase"/>
    <property type="match status" value="1"/>
</dbReference>
<proteinExistence type="predicted"/>
<evidence type="ECO:0000313" key="2">
    <source>
        <dbReference type="RefSeq" id="XP_022345393.1"/>
    </source>
</evidence>
<dbReference type="OrthoDB" id="6055966at2759"/>
<dbReference type="KEGG" id="cvn:111137955"/>
<protein>
    <submittedName>
        <fullName evidence="2">Uncharacterized protein LOC111137955 isoform X1</fullName>
    </submittedName>
</protein>
<evidence type="ECO:0000313" key="1">
    <source>
        <dbReference type="Proteomes" id="UP000694844"/>
    </source>
</evidence>
<reference evidence="2" key="1">
    <citation type="submission" date="2025-08" db="UniProtKB">
        <authorList>
            <consortium name="RefSeq"/>
        </authorList>
    </citation>
    <scope>IDENTIFICATION</scope>
    <source>
        <tissue evidence="2">Whole sample</tissue>
    </source>
</reference>
<sequence length="307" mass="35424">MKSSRTLAEFILQLNGKYMAYPSLKLKINVNASRNELDVVMPGLRYDDIDFTGQPDTWRIFDMVNRIENAAFFNEESFLKYDHLYKAKYISFVKACKYEAKSSFYETTTPKTPLDVSTKLVGVGDSSFTTVSEVACGGDLKPSIRIKNLHTLVQIADRKKTALPQWWKKEFELLLEENKTTSLLNVAPKLKPPHTFCHEFAVPLHDTDFTAHTRCASYLRYFVENSSLASHRGFFKNIKTSFHDFHIKKVTMLYVSPSCWGDSLVSETWEGEAPLTLHCQICKKDRPHEIVWYGEMEMFSEVFGLRH</sequence>
<dbReference type="Proteomes" id="UP000694844">
    <property type="component" value="Chromosome 5"/>
</dbReference>
<dbReference type="InterPro" id="IPR029069">
    <property type="entry name" value="HotDog_dom_sf"/>
</dbReference>
<keyword evidence="1" id="KW-1185">Reference proteome</keyword>
<dbReference type="GeneID" id="111137955"/>
<dbReference type="AlphaFoldDB" id="A0A8B8F0T6"/>
<organism evidence="1 2">
    <name type="scientific">Crassostrea virginica</name>
    <name type="common">Eastern oyster</name>
    <dbReference type="NCBI Taxonomy" id="6565"/>
    <lineage>
        <taxon>Eukaryota</taxon>
        <taxon>Metazoa</taxon>
        <taxon>Spiralia</taxon>
        <taxon>Lophotrochozoa</taxon>
        <taxon>Mollusca</taxon>
        <taxon>Bivalvia</taxon>
        <taxon>Autobranchia</taxon>
        <taxon>Pteriomorphia</taxon>
        <taxon>Ostreida</taxon>
        <taxon>Ostreoidea</taxon>
        <taxon>Ostreidae</taxon>
        <taxon>Crassostrea</taxon>
    </lineage>
</organism>
<dbReference type="PANTHER" id="PTHR34487">
    <property type="entry name" value="ACYL-ACP THIOESTERASE"/>
    <property type="match status" value="1"/>
</dbReference>
<accession>A0A8B8F0T6</accession>
<dbReference type="PANTHER" id="PTHR34487:SF1">
    <property type="entry name" value="ACYL-ACP THIOESTERASE"/>
    <property type="match status" value="1"/>
</dbReference>
<dbReference type="Gene3D" id="3.10.129.10">
    <property type="entry name" value="Hotdog Thioesterase"/>
    <property type="match status" value="2"/>
</dbReference>
<name>A0A8B8F0T6_CRAVI</name>
<dbReference type="RefSeq" id="XP_022345393.1">
    <property type="nucleotide sequence ID" value="XM_022489685.1"/>
</dbReference>
<gene>
    <name evidence="2" type="primary">LOC111137955</name>
</gene>